<dbReference type="KEGG" id="shun:DWB77_00964"/>
<reference evidence="2 3" key="1">
    <citation type="submission" date="2018-10" db="EMBL/GenBank/DDBJ databases">
        <title>Relationship between Morphology and Antimicrobial Activity in Streptomyces.</title>
        <authorList>
            <person name="Kang H.J."/>
            <person name="Kim S.B."/>
        </authorList>
    </citation>
    <scope>NUCLEOTIDE SEQUENCE [LARGE SCALE GENOMIC DNA]</scope>
    <source>
        <strain evidence="2 3">BH38</strain>
    </source>
</reference>
<sequence>MFSPFTVTAADTLLYGVDSRGEAPPLLFLNGTFATQQSWRRVVERLDARYRTITFDARGRGRSGRSSDYSLRGAIDDTDRVIDAAAVRRPPVLVGHSYGATLAVCYAAEYPDQVGGLVLIDGAHPVSLLDGARKDDVRRHFRRRGRVTRRLAPLGRSVRMTPEQCAEVIIEMDAVNGELAADLAALRCPAVFVTDIGGRADTSPRDAAAIRAAVGRAVVDNPSVMALPTGRRDPTQPLAKDPEVVVAALAAVVQRSEPVGHR</sequence>
<organism evidence="2 3">
    <name type="scientific">Streptomyces hundungensis</name>
    <dbReference type="NCBI Taxonomy" id="1077946"/>
    <lineage>
        <taxon>Bacteria</taxon>
        <taxon>Bacillati</taxon>
        <taxon>Actinomycetota</taxon>
        <taxon>Actinomycetes</taxon>
        <taxon>Kitasatosporales</taxon>
        <taxon>Streptomycetaceae</taxon>
        <taxon>Streptomyces</taxon>
    </lineage>
</organism>
<dbReference type="GO" id="GO:0047411">
    <property type="term" value="F:2-(acetamidomethylene)succinate hydrolase activity"/>
    <property type="evidence" value="ECO:0007669"/>
    <property type="project" value="UniProtKB-EC"/>
</dbReference>
<dbReference type="InterPro" id="IPR000073">
    <property type="entry name" value="AB_hydrolase_1"/>
</dbReference>
<dbReference type="RefSeq" id="WP_120720042.1">
    <property type="nucleotide sequence ID" value="NZ_CP032698.1"/>
</dbReference>
<dbReference type="Proteomes" id="UP000271554">
    <property type="component" value="Chromosome"/>
</dbReference>
<evidence type="ECO:0000313" key="2">
    <source>
        <dbReference type="EMBL" id="AYG78855.1"/>
    </source>
</evidence>
<keyword evidence="2" id="KW-0378">Hydrolase</keyword>
<dbReference type="PANTHER" id="PTHR43798:SF33">
    <property type="entry name" value="HYDROLASE, PUTATIVE (AFU_ORTHOLOGUE AFUA_2G14860)-RELATED"/>
    <property type="match status" value="1"/>
</dbReference>
<dbReference type="EC" id="3.5.1.29" evidence="2"/>
<name>A0A387H520_9ACTN</name>
<dbReference type="PANTHER" id="PTHR43798">
    <property type="entry name" value="MONOACYLGLYCEROL LIPASE"/>
    <property type="match status" value="1"/>
</dbReference>
<dbReference type="PRINTS" id="PR00111">
    <property type="entry name" value="ABHYDROLASE"/>
</dbReference>
<dbReference type="InterPro" id="IPR029058">
    <property type="entry name" value="AB_hydrolase_fold"/>
</dbReference>
<dbReference type="SUPFAM" id="SSF53474">
    <property type="entry name" value="alpha/beta-Hydrolases"/>
    <property type="match status" value="1"/>
</dbReference>
<keyword evidence="3" id="KW-1185">Reference proteome</keyword>
<dbReference type="Pfam" id="PF00561">
    <property type="entry name" value="Abhydrolase_1"/>
    <property type="match status" value="1"/>
</dbReference>
<evidence type="ECO:0000259" key="1">
    <source>
        <dbReference type="Pfam" id="PF00561"/>
    </source>
</evidence>
<evidence type="ECO:0000313" key="3">
    <source>
        <dbReference type="Proteomes" id="UP000271554"/>
    </source>
</evidence>
<dbReference type="InterPro" id="IPR050266">
    <property type="entry name" value="AB_hydrolase_sf"/>
</dbReference>
<dbReference type="GO" id="GO:0016020">
    <property type="term" value="C:membrane"/>
    <property type="evidence" value="ECO:0007669"/>
    <property type="project" value="TreeGrafter"/>
</dbReference>
<dbReference type="Gene3D" id="3.40.50.1820">
    <property type="entry name" value="alpha/beta hydrolase"/>
    <property type="match status" value="1"/>
</dbReference>
<dbReference type="AlphaFoldDB" id="A0A387H520"/>
<proteinExistence type="predicted"/>
<feature type="domain" description="AB hydrolase-1" evidence="1">
    <location>
        <begin position="24"/>
        <end position="131"/>
    </location>
</feature>
<accession>A0A387H520</accession>
<dbReference type="OrthoDB" id="4300699at2"/>
<protein>
    <submittedName>
        <fullName evidence="2">2-(Acetamidomethylene)succinate hydrolase</fullName>
        <ecNumber evidence="2">3.5.1.29</ecNumber>
    </submittedName>
</protein>
<gene>
    <name evidence="2" type="ORF">DWB77_00964</name>
</gene>
<dbReference type="EMBL" id="CP032698">
    <property type="protein sequence ID" value="AYG78855.1"/>
    <property type="molecule type" value="Genomic_DNA"/>
</dbReference>